<protein>
    <submittedName>
        <fullName evidence="1">Uncharacterized protein</fullName>
    </submittedName>
</protein>
<dbReference type="RefSeq" id="WP_008617744.1">
    <property type="nucleotide sequence ID" value="NZ_AONQ01000028.1"/>
</dbReference>
<keyword evidence="2" id="KW-1185">Reference proteome</keyword>
<dbReference type="OrthoDB" id="9865072at2"/>
<dbReference type="AlphaFoldDB" id="M2ZQZ5"/>
<evidence type="ECO:0000313" key="1">
    <source>
        <dbReference type="EMBL" id="EME69742.1"/>
    </source>
</evidence>
<dbReference type="EMBL" id="AONQ01000028">
    <property type="protein sequence ID" value="EME69742.1"/>
    <property type="molecule type" value="Genomic_DNA"/>
</dbReference>
<gene>
    <name evidence="1" type="ORF">H261_11929</name>
</gene>
<dbReference type="Proteomes" id="UP000011744">
    <property type="component" value="Unassembled WGS sequence"/>
</dbReference>
<proteinExistence type="predicted"/>
<name>M2ZQZ5_9PROT</name>
<comment type="caution">
    <text evidence="1">The sequence shown here is derived from an EMBL/GenBank/DDBJ whole genome shotgun (WGS) entry which is preliminary data.</text>
</comment>
<sequence length="61" mass="6517">MQTRTEATLTYGWEDAGTFEMRWGNETLLIPAPVAKAMAQDILGQPISDIAKAALAVANAP</sequence>
<dbReference type="STRING" id="1244869.H261_11929"/>
<organism evidence="1 2">
    <name type="scientific">Paramagnetospirillum caucaseum</name>
    <dbReference type="NCBI Taxonomy" id="1244869"/>
    <lineage>
        <taxon>Bacteria</taxon>
        <taxon>Pseudomonadati</taxon>
        <taxon>Pseudomonadota</taxon>
        <taxon>Alphaproteobacteria</taxon>
        <taxon>Rhodospirillales</taxon>
        <taxon>Magnetospirillaceae</taxon>
        <taxon>Paramagnetospirillum</taxon>
    </lineage>
</organism>
<evidence type="ECO:0000313" key="2">
    <source>
        <dbReference type="Proteomes" id="UP000011744"/>
    </source>
</evidence>
<reference evidence="1 2" key="1">
    <citation type="journal article" date="2014" name="Genome Announc.">
        <title>Draft Genome Sequence of Magnetospirillum sp. Strain SO-1, a Freshwater Magnetotactic Bacterium Isolated from the Ol'khovka River, Russia.</title>
        <authorList>
            <person name="Grouzdev D.S."/>
            <person name="Dziuba M.V."/>
            <person name="Sukhacheva M.S."/>
            <person name="Mardanov A.V."/>
            <person name="Beletskiy A.V."/>
            <person name="Kuznetsov B.B."/>
            <person name="Skryabin K.G."/>
        </authorList>
    </citation>
    <scope>NUCLEOTIDE SEQUENCE [LARGE SCALE GENOMIC DNA]</scope>
    <source>
        <strain evidence="1 2">SO-1</strain>
    </source>
</reference>
<accession>M2ZQZ5</accession>
<dbReference type="PATRIC" id="fig|1244869.3.peg.2405"/>